<evidence type="ECO:0000313" key="9">
    <source>
        <dbReference type="EMBL" id="CAE0351568.1"/>
    </source>
</evidence>
<dbReference type="PANTHER" id="PTHR11629:SF63">
    <property type="entry name" value="V-TYPE PROTON ATPASE SUBUNIT A"/>
    <property type="match status" value="1"/>
</dbReference>
<dbReference type="PANTHER" id="PTHR11629">
    <property type="entry name" value="VACUOLAR PROTON ATPASES"/>
    <property type="match status" value="1"/>
</dbReference>
<feature type="transmembrane region" description="Helical" evidence="8">
    <location>
        <begin position="86"/>
        <end position="105"/>
    </location>
</feature>
<sequence>MKAFNALYFRRMVDFFFEFLPQITLLMCLFGFMDTLIIVKWLKDWSANTSRAPSIITIMIDMFLNQGEVKTEEVDALIGEASTQKALCIALLLIAFISVPLMLFVKPFYLKFTMKHDHNGRRGSLGHRFSQLDEEEHKSNPSVAADDAINRSTNFKAEEEIDLDSIVELQGLSDENHGFGEIFIHQLIETIEFVLGTVSNTASYLRLWALSLAHSQLAHVFYDKLLKDLALSGDGNFIMVFLLFPVFFSFTLFVLLCMDVMECFLHTLRLHWVEFQNKFYKGNGYLFVPFSFESELRKAK</sequence>
<evidence type="ECO:0000256" key="1">
    <source>
        <dbReference type="ARBA" id="ARBA00004141"/>
    </source>
</evidence>
<dbReference type="GO" id="GO:0016471">
    <property type="term" value="C:vacuolar proton-transporting V-type ATPase complex"/>
    <property type="evidence" value="ECO:0007669"/>
    <property type="project" value="TreeGrafter"/>
</dbReference>
<dbReference type="GO" id="GO:0007035">
    <property type="term" value="P:vacuolar acidification"/>
    <property type="evidence" value="ECO:0007669"/>
    <property type="project" value="TreeGrafter"/>
</dbReference>
<organism evidence="9">
    <name type="scientific">Euplotes harpa</name>
    <dbReference type="NCBI Taxonomy" id="151035"/>
    <lineage>
        <taxon>Eukaryota</taxon>
        <taxon>Sar</taxon>
        <taxon>Alveolata</taxon>
        <taxon>Ciliophora</taxon>
        <taxon>Intramacronucleata</taxon>
        <taxon>Spirotrichea</taxon>
        <taxon>Hypotrichia</taxon>
        <taxon>Euplotida</taxon>
        <taxon>Euplotidae</taxon>
        <taxon>Euplotes</taxon>
    </lineage>
</organism>
<comment type="caution">
    <text evidence="8">Lacks conserved residue(s) required for the propagation of feature annotation.</text>
</comment>
<dbReference type="GO" id="GO:0033179">
    <property type="term" value="C:proton-transporting V-type ATPase, V0 domain"/>
    <property type="evidence" value="ECO:0007669"/>
    <property type="project" value="InterPro"/>
</dbReference>
<name>A0A7S3NBD9_9SPIT</name>
<gene>
    <name evidence="9" type="ORF">EHAR0213_LOCUS10482</name>
</gene>
<feature type="transmembrane region" description="Helical" evidence="8">
    <location>
        <begin position="20"/>
        <end position="42"/>
    </location>
</feature>
<comment type="subcellular location">
    <subcellularLocation>
        <location evidence="1">Membrane</location>
        <topology evidence="1">Multi-pass membrane protein</topology>
    </subcellularLocation>
</comment>
<keyword evidence="6 8" id="KW-0406">Ion transport</keyword>
<evidence type="ECO:0000256" key="4">
    <source>
        <dbReference type="ARBA" id="ARBA00022692"/>
    </source>
</evidence>
<evidence type="ECO:0000256" key="2">
    <source>
        <dbReference type="ARBA" id="ARBA00009904"/>
    </source>
</evidence>
<feature type="transmembrane region" description="Helical" evidence="8">
    <location>
        <begin position="237"/>
        <end position="261"/>
    </location>
</feature>
<evidence type="ECO:0000256" key="6">
    <source>
        <dbReference type="ARBA" id="ARBA00023065"/>
    </source>
</evidence>
<comment type="function">
    <text evidence="8">Essential component of the vacuolar proton pump (V-ATPase), a multimeric enzyme that catalyzes the translocation of protons across the membranes. Required for assembly and activity of the V-ATPase.</text>
</comment>
<accession>A0A7S3NBD9</accession>
<keyword evidence="5 8" id="KW-1133">Transmembrane helix</keyword>
<dbReference type="EMBL" id="HBII01025307">
    <property type="protein sequence ID" value="CAE0351568.1"/>
    <property type="molecule type" value="Transcribed_RNA"/>
</dbReference>
<dbReference type="AlphaFoldDB" id="A0A7S3NBD9"/>
<proteinExistence type="inferred from homology"/>
<evidence type="ECO:0000256" key="5">
    <source>
        <dbReference type="ARBA" id="ARBA00022989"/>
    </source>
</evidence>
<keyword evidence="3 8" id="KW-0813">Transport</keyword>
<keyword evidence="7 8" id="KW-0472">Membrane</keyword>
<protein>
    <recommendedName>
        <fullName evidence="8">V-type proton ATPase subunit a</fullName>
    </recommendedName>
</protein>
<dbReference type="InterPro" id="IPR002490">
    <property type="entry name" value="V-ATPase_116kDa_su"/>
</dbReference>
<evidence type="ECO:0000256" key="3">
    <source>
        <dbReference type="ARBA" id="ARBA00022448"/>
    </source>
</evidence>
<evidence type="ECO:0000256" key="7">
    <source>
        <dbReference type="ARBA" id="ARBA00023136"/>
    </source>
</evidence>
<reference evidence="9" key="1">
    <citation type="submission" date="2021-01" db="EMBL/GenBank/DDBJ databases">
        <authorList>
            <person name="Corre E."/>
            <person name="Pelletier E."/>
            <person name="Niang G."/>
            <person name="Scheremetjew M."/>
            <person name="Finn R."/>
            <person name="Kale V."/>
            <person name="Holt S."/>
            <person name="Cochrane G."/>
            <person name="Meng A."/>
            <person name="Brown T."/>
            <person name="Cohen L."/>
        </authorList>
    </citation>
    <scope>NUCLEOTIDE SEQUENCE</scope>
    <source>
        <strain evidence="9">FSP1.4</strain>
    </source>
</reference>
<dbReference type="GO" id="GO:0051117">
    <property type="term" value="F:ATPase binding"/>
    <property type="evidence" value="ECO:0007669"/>
    <property type="project" value="TreeGrafter"/>
</dbReference>
<dbReference type="Pfam" id="PF01496">
    <property type="entry name" value="V_ATPase_I"/>
    <property type="match status" value="1"/>
</dbReference>
<keyword evidence="8" id="KW-0375">Hydrogen ion transport</keyword>
<evidence type="ECO:0000256" key="8">
    <source>
        <dbReference type="RuleBase" id="RU361189"/>
    </source>
</evidence>
<dbReference type="GO" id="GO:0046961">
    <property type="term" value="F:proton-transporting ATPase activity, rotational mechanism"/>
    <property type="evidence" value="ECO:0007669"/>
    <property type="project" value="InterPro"/>
</dbReference>
<keyword evidence="4 8" id="KW-0812">Transmembrane</keyword>
<comment type="similarity">
    <text evidence="2 8">Belongs to the V-ATPase 116 kDa subunit family.</text>
</comment>